<name>A0A154BMB8_ANASB</name>
<accession>A0A154BMB8</accession>
<dbReference type="AlphaFoldDB" id="A0A154BMB8"/>
<sequence>MKNFLMYKIKIPMWAFLVVALFAGAVYYTPYFTHFQQKPLPIEEAPAPTDKAPLSTRQAPAPPPQSQVHYEIVDEVSGKTLMYVSIKKVDEGDELITEDGKWYVVVKVEGNRATARYFDKVKTQDGLPKGGNF</sequence>
<proteinExistence type="predicted"/>
<evidence type="ECO:0000256" key="1">
    <source>
        <dbReference type="SAM" id="MobiDB-lite"/>
    </source>
</evidence>
<protein>
    <submittedName>
        <fullName evidence="2">Uncharacterized protein</fullName>
    </submittedName>
</protein>
<comment type="caution">
    <text evidence="2">The sequence shown here is derived from an EMBL/GenBank/DDBJ whole genome shotgun (WGS) entry which is preliminary data.</text>
</comment>
<evidence type="ECO:0000313" key="2">
    <source>
        <dbReference type="EMBL" id="KYZ75127.1"/>
    </source>
</evidence>
<dbReference type="EMBL" id="LSGP01000025">
    <property type="protein sequence ID" value="KYZ75127.1"/>
    <property type="molecule type" value="Genomic_DNA"/>
</dbReference>
<organism evidence="2 3">
    <name type="scientific">Anaerosporomusa subterranea</name>
    <dbReference type="NCBI Taxonomy" id="1794912"/>
    <lineage>
        <taxon>Bacteria</taxon>
        <taxon>Bacillati</taxon>
        <taxon>Bacillota</taxon>
        <taxon>Negativicutes</taxon>
        <taxon>Acetonemataceae</taxon>
        <taxon>Anaerosporomusa</taxon>
    </lineage>
</organism>
<keyword evidence="3" id="KW-1185">Reference proteome</keyword>
<reference evidence="2 3" key="1">
    <citation type="submission" date="2016-02" db="EMBL/GenBank/DDBJ databases">
        <title>Anaerosporomusa subterraneum gen. nov., sp. nov., a spore-forming obligate anaerobe isolated from saprolite.</title>
        <authorList>
            <person name="Choi J.K."/>
            <person name="Shah M."/>
            <person name="Yee N."/>
        </authorList>
    </citation>
    <scope>NUCLEOTIDE SEQUENCE [LARGE SCALE GENOMIC DNA]</scope>
    <source>
        <strain evidence="2 3">RU4</strain>
    </source>
</reference>
<gene>
    <name evidence="2" type="ORF">AXX12_13190</name>
</gene>
<feature type="region of interest" description="Disordered" evidence="1">
    <location>
        <begin position="43"/>
        <end position="66"/>
    </location>
</feature>
<dbReference type="RefSeq" id="WP_066244588.1">
    <property type="nucleotide sequence ID" value="NZ_LSGP01000025.1"/>
</dbReference>
<evidence type="ECO:0000313" key="3">
    <source>
        <dbReference type="Proteomes" id="UP000076268"/>
    </source>
</evidence>
<dbReference type="Proteomes" id="UP000076268">
    <property type="component" value="Unassembled WGS sequence"/>
</dbReference>